<dbReference type="AlphaFoldDB" id="A0A7D5L8W2"/>
<evidence type="ECO:0000313" key="2">
    <source>
        <dbReference type="EMBL" id="QLG60792.1"/>
    </source>
</evidence>
<dbReference type="Proteomes" id="UP000509626">
    <property type="component" value="Chromosome"/>
</dbReference>
<dbReference type="KEGG" id="halu:HUG12_03135"/>
<feature type="transmembrane region" description="Helical" evidence="1">
    <location>
        <begin position="33"/>
        <end position="58"/>
    </location>
</feature>
<feature type="transmembrane region" description="Helical" evidence="1">
    <location>
        <begin position="268"/>
        <end position="289"/>
    </location>
</feature>
<name>A0A7D5L8W2_9EURY</name>
<feature type="transmembrane region" description="Helical" evidence="1">
    <location>
        <begin position="238"/>
        <end position="262"/>
    </location>
</feature>
<sequence>MNASNGSRGADRPRTVEWSADGAARARAAVRHLVAGVLLGTALLCLLLLAALAVGTAAAGDAGLLALVVVIALVGGPASLVYVAVAADRGGLSGLADRVPGLGSLRPRWLAATTPLGVALLLAGLAYPPLLAGYLVGFPLLAFGGSVLFPAGRLDPGTATLTAATDGRERTHDLSGLDSFSCRRVGPVALCRLRFVGTRGLNAPFLFAVPADRVGEVRPALAAIRERTDAAGAGRPRAVVATLFAFGGVFLLAALGLVVVSLRRGEGAVAAYGGTLVGGPGLFLCWLGLASRG</sequence>
<feature type="transmembrane region" description="Helical" evidence="1">
    <location>
        <begin position="108"/>
        <end position="127"/>
    </location>
</feature>
<dbReference type="GeneID" id="56036420"/>
<keyword evidence="1" id="KW-0812">Transmembrane</keyword>
<dbReference type="OrthoDB" id="385705at2157"/>
<reference evidence="2 3" key="1">
    <citation type="submission" date="2020-06" db="EMBL/GenBank/DDBJ databases">
        <title>NJ-3-1, isolated from saline soil.</title>
        <authorList>
            <person name="Cui H.L."/>
            <person name="Shi X."/>
        </authorList>
    </citation>
    <scope>NUCLEOTIDE SEQUENCE [LARGE SCALE GENOMIC DNA]</scope>
    <source>
        <strain evidence="2 3">NJ-3-1</strain>
    </source>
</reference>
<organism evidence="2 3">
    <name type="scientific">Halorarum salinum</name>
    <dbReference type="NCBI Taxonomy" id="2743089"/>
    <lineage>
        <taxon>Archaea</taxon>
        <taxon>Methanobacteriati</taxon>
        <taxon>Methanobacteriota</taxon>
        <taxon>Stenosarchaea group</taxon>
        <taxon>Halobacteria</taxon>
        <taxon>Halobacteriales</taxon>
        <taxon>Haloferacaceae</taxon>
        <taxon>Halorarum</taxon>
    </lineage>
</organism>
<keyword evidence="3" id="KW-1185">Reference proteome</keyword>
<keyword evidence="1" id="KW-0472">Membrane</keyword>
<protein>
    <submittedName>
        <fullName evidence="2">Uncharacterized protein</fullName>
    </submittedName>
</protein>
<dbReference type="RefSeq" id="WP_179267378.1">
    <property type="nucleotide sequence ID" value="NZ_CP058579.1"/>
</dbReference>
<proteinExistence type="predicted"/>
<dbReference type="EMBL" id="CP058579">
    <property type="protein sequence ID" value="QLG60792.1"/>
    <property type="molecule type" value="Genomic_DNA"/>
</dbReference>
<evidence type="ECO:0000313" key="3">
    <source>
        <dbReference type="Proteomes" id="UP000509626"/>
    </source>
</evidence>
<evidence type="ECO:0000256" key="1">
    <source>
        <dbReference type="SAM" id="Phobius"/>
    </source>
</evidence>
<feature type="transmembrane region" description="Helical" evidence="1">
    <location>
        <begin position="64"/>
        <end position="87"/>
    </location>
</feature>
<gene>
    <name evidence="2" type="ORF">HUG12_03135</name>
</gene>
<accession>A0A7D5L8W2</accession>
<keyword evidence="1" id="KW-1133">Transmembrane helix</keyword>